<accession>A0A0C3PUN0</accession>
<evidence type="ECO:0000256" key="3">
    <source>
        <dbReference type="SAM" id="MobiDB-lite"/>
    </source>
</evidence>
<sequence>MPKRPVTGENLGFAYVDFATSDAKITAITLSEGRLDGRNLLIKDGSDFTGRPAKNSEGNGNEAHGSTKSAQTGHSKTAQKILHMQKQPPAPTLFLGNLGFEVTEDTIRELFESHRNFGHVNPKEKVEDEDANGAECEGNETGIRKIRMGTFEDSGKCKGFAFVDFTSIERATNALINPRNHRLKGRDLVVEYASPDAVRRGGGGPRIAKPEQQGKKGKSHSKDEQKTENSPTKRHKRPVKPGHRDDTTASTAEDKTELATISHEARKRGSEDRAHKRRAKPGAALAQAPRQSAAIVPSQGQKIVF</sequence>
<feature type="compositionally biased region" description="Basic and acidic residues" evidence="3">
    <location>
        <begin position="208"/>
        <end position="227"/>
    </location>
</feature>
<evidence type="ECO:0000313" key="5">
    <source>
        <dbReference type="EMBL" id="KIO12524.1"/>
    </source>
</evidence>
<dbReference type="PROSITE" id="PS50102">
    <property type="entry name" value="RRM"/>
    <property type="match status" value="1"/>
</dbReference>
<dbReference type="HOGENOM" id="CLU_027451_2_0_1"/>
<dbReference type="InterPro" id="IPR012677">
    <property type="entry name" value="Nucleotide-bd_a/b_plait_sf"/>
</dbReference>
<dbReference type="InParanoid" id="A0A0C3PUN0"/>
<evidence type="ECO:0000256" key="1">
    <source>
        <dbReference type="ARBA" id="ARBA00022884"/>
    </source>
</evidence>
<name>A0A0C3PUN0_PISTI</name>
<dbReference type="PANTHER" id="PTHR23236:SF95">
    <property type="entry name" value="NUCLEOLAR PROTEIN 13"/>
    <property type="match status" value="1"/>
</dbReference>
<feature type="compositionally biased region" description="Basic and acidic residues" evidence="3">
    <location>
        <begin position="242"/>
        <end position="274"/>
    </location>
</feature>
<organism evidence="5 6">
    <name type="scientific">Pisolithus tinctorius Marx 270</name>
    <dbReference type="NCBI Taxonomy" id="870435"/>
    <lineage>
        <taxon>Eukaryota</taxon>
        <taxon>Fungi</taxon>
        <taxon>Dikarya</taxon>
        <taxon>Basidiomycota</taxon>
        <taxon>Agaricomycotina</taxon>
        <taxon>Agaricomycetes</taxon>
        <taxon>Agaricomycetidae</taxon>
        <taxon>Boletales</taxon>
        <taxon>Sclerodermatineae</taxon>
        <taxon>Pisolithaceae</taxon>
        <taxon>Pisolithus</taxon>
    </lineage>
</organism>
<keyword evidence="6" id="KW-1185">Reference proteome</keyword>
<protein>
    <recommendedName>
        <fullName evidence="4">RRM domain-containing protein</fullName>
    </recommendedName>
</protein>
<dbReference type="OrthoDB" id="439808at2759"/>
<feature type="region of interest" description="Disordered" evidence="3">
    <location>
        <begin position="46"/>
        <end position="79"/>
    </location>
</feature>
<feature type="region of interest" description="Disordered" evidence="3">
    <location>
        <begin position="195"/>
        <end position="305"/>
    </location>
</feature>
<feature type="compositionally biased region" description="Polar residues" evidence="3">
    <location>
        <begin position="56"/>
        <end position="78"/>
    </location>
</feature>
<dbReference type="GO" id="GO:0005730">
    <property type="term" value="C:nucleolus"/>
    <property type="evidence" value="ECO:0007669"/>
    <property type="project" value="TreeGrafter"/>
</dbReference>
<dbReference type="SUPFAM" id="SSF54928">
    <property type="entry name" value="RNA-binding domain, RBD"/>
    <property type="match status" value="1"/>
</dbReference>
<dbReference type="PANTHER" id="PTHR23236">
    <property type="entry name" value="EUKARYOTIC TRANSLATION INITIATION FACTOR 4B/4H"/>
    <property type="match status" value="1"/>
</dbReference>
<reference evidence="5 6" key="1">
    <citation type="submission" date="2014-04" db="EMBL/GenBank/DDBJ databases">
        <authorList>
            <consortium name="DOE Joint Genome Institute"/>
            <person name="Kuo A."/>
            <person name="Kohler A."/>
            <person name="Costa M.D."/>
            <person name="Nagy L.G."/>
            <person name="Floudas D."/>
            <person name="Copeland A."/>
            <person name="Barry K.W."/>
            <person name="Cichocki N."/>
            <person name="Veneault-Fourrey C."/>
            <person name="LaButti K."/>
            <person name="Lindquist E.A."/>
            <person name="Lipzen A."/>
            <person name="Lundell T."/>
            <person name="Morin E."/>
            <person name="Murat C."/>
            <person name="Sun H."/>
            <person name="Tunlid A."/>
            <person name="Henrissat B."/>
            <person name="Grigoriev I.V."/>
            <person name="Hibbett D.S."/>
            <person name="Martin F."/>
            <person name="Nordberg H.P."/>
            <person name="Cantor M.N."/>
            <person name="Hua S.X."/>
        </authorList>
    </citation>
    <scope>NUCLEOTIDE SEQUENCE [LARGE SCALE GENOMIC DNA]</scope>
    <source>
        <strain evidence="5 6">Marx 270</strain>
    </source>
</reference>
<feature type="domain" description="RRM" evidence="4">
    <location>
        <begin position="91"/>
        <end position="195"/>
    </location>
</feature>
<feature type="compositionally biased region" description="Low complexity" evidence="3">
    <location>
        <begin position="283"/>
        <end position="294"/>
    </location>
</feature>
<dbReference type="EMBL" id="KN831947">
    <property type="protein sequence ID" value="KIO12524.1"/>
    <property type="molecule type" value="Genomic_DNA"/>
</dbReference>
<evidence type="ECO:0000256" key="2">
    <source>
        <dbReference type="PROSITE-ProRule" id="PRU00176"/>
    </source>
</evidence>
<reference evidence="6" key="2">
    <citation type="submission" date="2015-01" db="EMBL/GenBank/DDBJ databases">
        <title>Evolutionary Origins and Diversification of the Mycorrhizal Mutualists.</title>
        <authorList>
            <consortium name="DOE Joint Genome Institute"/>
            <consortium name="Mycorrhizal Genomics Consortium"/>
            <person name="Kohler A."/>
            <person name="Kuo A."/>
            <person name="Nagy L.G."/>
            <person name="Floudas D."/>
            <person name="Copeland A."/>
            <person name="Barry K.W."/>
            <person name="Cichocki N."/>
            <person name="Veneault-Fourrey C."/>
            <person name="LaButti K."/>
            <person name="Lindquist E.A."/>
            <person name="Lipzen A."/>
            <person name="Lundell T."/>
            <person name="Morin E."/>
            <person name="Murat C."/>
            <person name="Riley R."/>
            <person name="Ohm R."/>
            <person name="Sun H."/>
            <person name="Tunlid A."/>
            <person name="Henrissat B."/>
            <person name="Grigoriev I.V."/>
            <person name="Hibbett D.S."/>
            <person name="Martin F."/>
        </authorList>
    </citation>
    <scope>NUCLEOTIDE SEQUENCE [LARGE SCALE GENOMIC DNA]</scope>
    <source>
        <strain evidence="6">Marx 270</strain>
    </source>
</reference>
<dbReference type="STRING" id="870435.A0A0C3PUN0"/>
<dbReference type="InterPro" id="IPR035979">
    <property type="entry name" value="RBD_domain_sf"/>
</dbReference>
<gene>
    <name evidence="5" type="ORF">M404DRAFT_993515</name>
</gene>
<proteinExistence type="predicted"/>
<dbReference type="SMART" id="SM00360">
    <property type="entry name" value="RRM"/>
    <property type="match status" value="1"/>
</dbReference>
<keyword evidence="1 2" id="KW-0694">RNA-binding</keyword>
<dbReference type="AlphaFoldDB" id="A0A0C3PUN0"/>
<dbReference type="InterPro" id="IPR000504">
    <property type="entry name" value="RRM_dom"/>
</dbReference>
<dbReference type="GO" id="GO:0003723">
    <property type="term" value="F:RNA binding"/>
    <property type="evidence" value="ECO:0007669"/>
    <property type="project" value="UniProtKB-UniRule"/>
</dbReference>
<dbReference type="FunCoup" id="A0A0C3PUN0">
    <property type="interactions" value="360"/>
</dbReference>
<evidence type="ECO:0000259" key="4">
    <source>
        <dbReference type="PROSITE" id="PS50102"/>
    </source>
</evidence>
<evidence type="ECO:0000313" key="6">
    <source>
        <dbReference type="Proteomes" id="UP000054217"/>
    </source>
</evidence>
<dbReference type="Gene3D" id="3.30.70.330">
    <property type="match status" value="2"/>
</dbReference>
<feature type="compositionally biased region" description="Basic residues" evidence="3">
    <location>
        <begin position="232"/>
        <end position="241"/>
    </location>
</feature>
<dbReference type="Proteomes" id="UP000054217">
    <property type="component" value="Unassembled WGS sequence"/>
</dbReference>